<name>A0ABS1UCJ3_9PROT</name>
<evidence type="ECO:0000313" key="2">
    <source>
        <dbReference type="Proteomes" id="UP000660885"/>
    </source>
</evidence>
<dbReference type="Proteomes" id="UP000660885">
    <property type="component" value="Unassembled WGS sequence"/>
</dbReference>
<reference evidence="1 2" key="1">
    <citation type="submission" date="2021-01" db="EMBL/GenBank/DDBJ databases">
        <title>Belnapia mucosa sp. nov. and Belnapia arida sp. nov., isolated from the Tabernas Desert (Almeria, Spain).</title>
        <authorList>
            <person name="Molina-Menor E."/>
            <person name="Vidal-Verdu A."/>
            <person name="Calonge A."/>
            <person name="Satari L."/>
            <person name="Pereto J."/>
            <person name="Porcar M."/>
        </authorList>
    </citation>
    <scope>NUCLEOTIDE SEQUENCE [LARGE SCALE GENOMIC DNA]</scope>
    <source>
        <strain evidence="1 2">T18</strain>
    </source>
</reference>
<accession>A0ABS1UCJ3</accession>
<evidence type="ECO:0000313" key="1">
    <source>
        <dbReference type="EMBL" id="MBL6082379.1"/>
    </source>
</evidence>
<organism evidence="1 2">
    <name type="scientific">Belnapia arida</name>
    <dbReference type="NCBI Taxonomy" id="2804533"/>
    <lineage>
        <taxon>Bacteria</taxon>
        <taxon>Pseudomonadati</taxon>
        <taxon>Pseudomonadota</taxon>
        <taxon>Alphaproteobacteria</taxon>
        <taxon>Acetobacterales</taxon>
        <taxon>Roseomonadaceae</taxon>
        <taxon>Belnapia</taxon>
    </lineage>
</organism>
<proteinExistence type="predicted"/>
<protein>
    <recommendedName>
        <fullName evidence="3">HNH endonuclease</fullName>
    </recommendedName>
</protein>
<keyword evidence="2" id="KW-1185">Reference proteome</keyword>
<evidence type="ECO:0008006" key="3">
    <source>
        <dbReference type="Google" id="ProtNLM"/>
    </source>
</evidence>
<comment type="caution">
    <text evidence="1">The sequence shown here is derived from an EMBL/GenBank/DDBJ whole genome shotgun (WGS) entry which is preliminary data.</text>
</comment>
<sequence>MCQTAGRVTAATEVHHMRGFHGIHDPLRLDRRWLAPICVPCHRRESQRDGVDARR</sequence>
<gene>
    <name evidence="1" type="ORF">JMJ56_30885</name>
</gene>
<dbReference type="EMBL" id="JAETWB010000064">
    <property type="protein sequence ID" value="MBL6082379.1"/>
    <property type="molecule type" value="Genomic_DNA"/>
</dbReference>